<name>G2QXS4_THETT</name>
<reference evidence="1 2" key="1">
    <citation type="journal article" date="2011" name="Nat. Biotechnol.">
        <title>Comparative genomic analysis of the thermophilic biomass-degrading fungi Myceliophthora thermophila and Thielavia terrestris.</title>
        <authorList>
            <person name="Berka R.M."/>
            <person name="Grigoriev I.V."/>
            <person name="Otillar R."/>
            <person name="Salamov A."/>
            <person name="Grimwood J."/>
            <person name="Reid I."/>
            <person name="Ishmael N."/>
            <person name="John T."/>
            <person name="Darmond C."/>
            <person name="Moisan M.-C."/>
            <person name="Henrissat B."/>
            <person name="Coutinho P.M."/>
            <person name="Lombard V."/>
            <person name="Natvig D.O."/>
            <person name="Lindquist E."/>
            <person name="Schmutz J."/>
            <person name="Lucas S."/>
            <person name="Harris P."/>
            <person name="Powlowski J."/>
            <person name="Bellemare A."/>
            <person name="Taylor D."/>
            <person name="Butler G."/>
            <person name="de Vries R.P."/>
            <person name="Allijn I.E."/>
            <person name="van den Brink J."/>
            <person name="Ushinsky S."/>
            <person name="Storms R."/>
            <person name="Powell A.J."/>
            <person name="Paulsen I.T."/>
            <person name="Elbourne L.D.H."/>
            <person name="Baker S.E."/>
            <person name="Magnuson J."/>
            <person name="LaBoissiere S."/>
            <person name="Clutterbuck A.J."/>
            <person name="Martinez D."/>
            <person name="Wogulis M."/>
            <person name="de Leon A.L."/>
            <person name="Rey M.W."/>
            <person name="Tsang A."/>
        </authorList>
    </citation>
    <scope>NUCLEOTIDE SEQUENCE [LARGE SCALE GENOMIC DNA]</scope>
    <source>
        <strain evidence="2">ATCC 38088 / NRRL 8126</strain>
    </source>
</reference>
<accession>G2QXS4</accession>
<keyword evidence="2" id="KW-1185">Reference proteome</keyword>
<evidence type="ECO:0000313" key="2">
    <source>
        <dbReference type="Proteomes" id="UP000008181"/>
    </source>
</evidence>
<dbReference type="GeneID" id="11519128"/>
<proteinExistence type="predicted"/>
<dbReference type="Proteomes" id="UP000008181">
    <property type="component" value="Chromosome 1"/>
</dbReference>
<dbReference type="AlphaFoldDB" id="G2QXS4"/>
<sequence length="219" mass="24099">MSVPTQRSGIQFASEGDHLLAVPPPLGPDALRISILVRLDQYRALHLAGLAASGALDASNPAHQRSVQFRMVQGALSREIQELSRLAAQLQARLLARRPRVWLIHASLAVASHALLARLVPLLLSPQQSLGRFRLQANNVRQPLVLGISNIFCYLLQWSGYPIAVYNIFASEKSIAETARFRQRLGALETAVQQGVNVEAPFCLSETSWEGIPWDVLRA</sequence>
<dbReference type="KEGG" id="ttt:THITE_154692"/>
<dbReference type="HOGENOM" id="CLU_1262286_0_0_1"/>
<dbReference type="EMBL" id="CP003009">
    <property type="protein sequence ID" value="AEO63192.1"/>
    <property type="molecule type" value="Genomic_DNA"/>
</dbReference>
<organism evidence="1 2">
    <name type="scientific">Thermothielavioides terrestris (strain ATCC 38088 / NRRL 8126)</name>
    <name type="common">Thielavia terrestris</name>
    <dbReference type="NCBI Taxonomy" id="578455"/>
    <lineage>
        <taxon>Eukaryota</taxon>
        <taxon>Fungi</taxon>
        <taxon>Dikarya</taxon>
        <taxon>Ascomycota</taxon>
        <taxon>Pezizomycotina</taxon>
        <taxon>Sordariomycetes</taxon>
        <taxon>Sordariomycetidae</taxon>
        <taxon>Sordariales</taxon>
        <taxon>Chaetomiaceae</taxon>
        <taxon>Thermothielavioides</taxon>
        <taxon>Thermothielavioides terrestris</taxon>
    </lineage>
</organism>
<dbReference type="OrthoDB" id="10598932at2759"/>
<protein>
    <submittedName>
        <fullName evidence="1">Uncharacterized protein</fullName>
    </submittedName>
</protein>
<dbReference type="RefSeq" id="XP_003649528.1">
    <property type="nucleotide sequence ID" value="XM_003649480.1"/>
</dbReference>
<evidence type="ECO:0000313" key="1">
    <source>
        <dbReference type="EMBL" id="AEO63192.1"/>
    </source>
</evidence>
<gene>
    <name evidence="1" type="ORF">THITE_154692</name>
</gene>